<gene>
    <name evidence="1" type="ORF">OUZ56_009470</name>
</gene>
<sequence length="88" mass="9547">MTNSNLTEFLVVQPVTTSLSRVVKLSHVWQRNSYWVEDFSERGLDFHTVAGQKIKDAGTVGTATAKIAGQEGWANGQQVAANGEIQGI</sequence>
<evidence type="ECO:0000313" key="2">
    <source>
        <dbReference type="Proteomes" id="UP001234178"/>
    </source>
</evidence>
<dbReference type="Proteomes" id="UP001234178">
    <property type="component" value="Unassembled WGS sequence"/>
</dbReference>
<name>A0ABR0AG22_9CRUS</name>
<dbReference type="EMBL" id="JAOYFB010000037">
    <property type="protein sequence ID" value="KAK4024080.1"/>
    <property type="molecule type" value="Genomic_DNA"/>
</dbReference>
<accession>A0ABR0AG22</accession>
<protein>
    <submittedName>
        <fullName evidence="1">Uncharacterized protein</fullName>
    </submittedName>
</protein>
<organism evidence="1 2">
    <name type="scientific">Daphnia magna</name>
    <dbReference type="NCBI Taxonomy" id="35525"/>
    <lineage>
        <taxon>Eukaryota</taxon>
        <taxon>Metazoa</taxon>
        <taxon>Ecdysozoa</taxon>
        <taxon>Arthropoda</taxon>
        <taxon>Crustacea</taxon>
        <taxon>Branchiopoda</taxon>
        <taxon>Diplostraca</taxon>
        <taxon>Cladocera</taxon>
        <taxon>Anomopoda</taxon>
        <taxon>Daphniidae</taxon>
        <taxon>Daphnia</taxon>
    </lineage>
</organism>
<proteinExistence type="predicted"/>
<evidence type="ECO:0000313" key="1">
    <source>
        <dbReference type="EMBL" id="KAK4024080.1"/>
    </source>
</evidence>
<keyword evidence="2" id="KW-1185">Reference proteome</keyword>
<comment type="caution">
    <text evidence="1">The sequence shown here is derived from an EMBL/GenBank/DDBJ whole genome shotgun (WGS) entry which is preliminary data.</text>
</comment>
<reference evidence="1 2" key="1">
    <citation type="journal article" date="2023" name="Nucleic Acids Res.">
        <title>The hologenome of Daphnia magna reveals possible DNA methylation and microbiome-mediated evolution of the host genome.</title>
        <authorList>
            <person name="Chaturvedi A."/>
            <person name="Li X."/>
            <person name="Dhandapani V."/>
            <person name="Marshall H."/>
            <person name="Kissane S."/>
            <person name="Cuenca-Cambronero M."/>
            <person name="Asole G."/>
            <person name="Calvet F."/>
            <person name="Ruiz-Romero M."/>
            <person name="Marangio P."/>
            <person name="Guigo R."/>
            <person name="Rago D."/>
            <person name="Mirbahai L."/>
            <person name="Eastwood N."/>
            <person name="Colbourne J.K."/>
            <person name="Zhou J."/>
            <person name="Mallon E."/>
            <person name="Orsini L."/>
        </authorList>
    </citation>
    <scope>NUCLEOTIDE SEQUENCE [LARGE SCALE GENOMIC DNA]</scope>
    <source>
        <strain evidence="1">LRV0_1</strain>
    </source>
</reference>